<dbReference type="SMART" id="SM00304">
    <property type="entry name" value="HAMP"/>
    <property type="match status" value="1"/>
</dbReference>
<reference evidence="7 8" key="1">
    <citation type="submission" date="2019-03" db="EMBL/GenBank/DDBJ databases">
        <title>Genomic Encyclopedia of Type Strains, Phase IV (KMG-IV): sequencing the most valuable type-strain genomes for metagenomic binning, comparative biology and taxonomic classification.</title>
        <authorList>
            <person name="Goeker M."/>
        </authorList>
    </citation>
    <scope>NUCLEOTIDE SEQUENCE [LARGE SCALE GENOMIC DNA]</scope>
    <source>
        <strain evidence="7 8">DSM 100055</strain>
    </source>
</reference>
<dbReference type="PROSITE" id="PS50111">
    <property type="entry name" value="CHEMOTAXIS_TRANSDUC_2"/>
    <property type="match status" value="1"/>
</dbReference>
<dbReference type="GO" id="GO:0006935">
    <property type="term" value="P:chemotaxis"/>
    <property type="evidence" value="ECO:0007669"/>
    <property type="project" value="UniProtKB-KW"/>
</dbReference>
<dbReference type="CDD" id="cd11386">
    <property type="entry name" value="MCP_signal"/>
    <property type="match status" value="1"/>
</dbReference>
<evidence type="ECO:0000313" key="7">
    <source>
        <dbReference type="EMBL" id="TDT68100.1"/>
    </source>
</evidence>
<evidence type="ECO:0000256" key="2">
    <source>
        <dbReference type="ARBA" id="ARBA00029447"/>
    </source>
</evidence>
<dbReference type="SUPFAM" id="SSF58104">
    <property type="entry name" value="Methyl-accepting chemotaxis protein (MCP) signaling domain"/>
    <property type="match status" value="1"/>
</dbReference>
<dbReference type="InterPro" id="IPR003660">
    <property type="entry name" value="HAMP_dom"/>
</dbReference>
<dbReference type="CDD" id="cd12912">
    <property type="entry name" value="PDC2_MCP_like"/>
    <property type="match status" value="1"/>
</dbReference>
<sequence length="601" mass="69154">MKITKQITLNVMISILIMSTLMIFSINIISKNMFERNYKIILDSKINEQELLFEKELFQDTNIIDTYFNLYNENIVDNKKIQDLEKFFLKYLDLEKKLGIYIKLKDGRGVMLSDYDKDGIYTKEKIDKNIDYFEGWSLPESDKGITEIKYQRVLYLNGREYGVIGIEFDYDKIYTELKKREFYKSGYYALLDSKFNFIYHPNIDLNNKNIFNVNGIEGLEKKQFLKTRDILEYKYLGKNKTLFYSKLKNNWILIGAVETSDLKKDLKNLQNTTLLIVILIVLFTYFIVDRFSRKFTKPIINIVNKIKVAAKGELSVRIESSTTNEFMALVSNFNFFIEKLDKVISVIKNEAQSIGNSAEEMNMANEDLAKKTSEQAASLEDNSSTMKQIGIRVNNNVAQTILATEKVKEIVTNTLRIEEASKELKSSMENINESSKQIEDITEIIDEIAFQTNILALNAAVEAARAGEQGRGFAVVASEIRALSKKSSESAKKINKRIKVTVDKIEKGNELVNETTNSISEISEKIHEMNKIIQNIRDSVDEQRLDIEVVDRIIADLEAATQSNASTAEEVSTAMTVFYQKIQEFIMQVEQFKVTGEKKEN</sequence>
<evidence type="ECO:0000256" key="1">
    <source>
        <dbReference type="ARBA" id="ARBA00022500"/>
    </source>
</evidence>
<keyword evidence="4" id="KW-1133">Transmembrane helix</keyword>
<dbReference type="InterPro" id="IPR004089">
    <property type="entry name" value="MCPsignal_dom"/>
</dbReference>
<evidence type="ECO:0000313" key="8">
    <source>
        <dbReference type="Proteomes" id="UP000294678"/>
    </source>
</evidence>
<dbReference type="EMBL" id="SOBG01000008">
    <property type="protein sequence ID" value="TDT68100.1"/>
    <property type="molecule type" value="Genomic_DNA"/>
</dbReference>
<evidence type="ECO:0000256" key="3">
    <source>
        <dbReference type="PROSITE-ProRule" id="PRU00284"/>
    </source>
</evidence>
<comment type="similarity">
    <text evidence="2">Belongs to the methyl-accepting chemotaxis (MCP) protein family.</text>
</comment>
<keyword evidence="1" id="KW-0145">Chemotaxis</keyword>
<dbReference type="AlphaFoldDB" id="A0AA46I509"/>
<keyword evidence="4" id="KW-0812">Transmembrane</keyword>
<dbReference type="PROSITE" id="PS50885">
    <property type="entry name" value="HAMP"/>
    <property type="match status" value="1"/>
</dbReference>
<dbReference type="PANTHER" id="PTHR43531">
    <property type="entry name" value="PROTEIN ICFG"/>
    <property type="match status" value="1"/>
</dbReference>
<dbReference type="InterPro" id="IPR051310">
    <property type="entry name" value="MCP_chemotaxis"/>
</dbReference>
<dbReference type="PANTHER" id="PTHR43531:SF11">
    <property type="entry name" value="METHYL-ACCEPTING CHEMOTAXIS PROTEIN 3"/>
    <property type="match status" value="1"/>
</dbReference>
<keyword evidence="3" id="KW-0807">Transducer</keyword>
<dbReference type="InterPro" id="IPR004090">
    <property type="entry name" value="Chemotax_Me-accpt_rcpt"/>
</dbReference>
<evidence type="ECO:0000259" key="6">
    <source>
        <dbReference type="PROSITE" id="PS50885"/>
    </source>
</evidence>
<dbReference type="PRINTS" id="PR00260">
    <property type="entry name" value="CHEMTRNSDUCR"/>
</dbReference>
<dbReference type="Gene3D" id="1.10.287.950">
    <property type="entry name" value="Methyl-accepting chemotaxis protein"/>
    <property type="match status" value="1"/>
</dbReference>
<organism evidence="7 8">
    <name type="scientific">Hypnocyclicus thermotrophus</name>
    <dbReference type="NCBI Taxonomy" id="1627895"/>
    <lineage>
        <taxon>Bacteria</taxon>
        <taxon>Fusobacteriati</taxon>
        <taxon>Fusobacteriota</taxon>
        <taxon>Fusobacteriia</taxon>
        <taxon>Fusobacteriales</taxon>
        <taxon>Fusobacteriaceae</taxon>
        <taxon>Hypnocyclicus</taxon>
    </lineage>
</organism>
<feature type="transmembrane region" description="Helical" evidence="4">
    <location>
        <begin position="269"/>
        <end position="288"/>
    </location>
</feature>
<dbReference type="RefSeq" id="WP_134113682.1">
    <property type="nucleotide sequence ID" value="NZ_SOBG01000008.1"/>
</dbReference>
<accession>A0AA46I509</accession>
<evidence type="ECO:0000256" key="4">
    <source>
        <dbReference type="SAM" id="Phobius"/>
    </source>
</evidence>
<feature type="transmembrane region" description="Helical" evidence="4">
    <location>
        <begin position="7"/>
        <end position="29"/>
    </location>
</feature>
<feature type="domain" description="HAMP" evidence="6">
    <location>
        <begin position="293"/>
        <end position="345"/>
    </location>
</feature>
<dbReference type="Proteomes" id="UP000294678">
    <property type="component" value="Unassembled WGS sequence"/>
</dbReference>
<protein>
    <submittedName>
        <fullName evidence="7">Methyl-accepting chemotaxis sensory transducer with Cache sensor</fullName>
    </submittedName>
</protein>
<proteinExistence type="inferred from homology"/>
<name>A0AA46I509_9FUSO</name>
<feature type="domain" description="Methyl-accepting transducer" evidence="5">
    <location>
        <begin position="350"/>
        <end position="579"/>
    </location>
</feature>
<keyword evidence="8" id="KW-1185">Reference proteome</keyword>
<dbReference type="Gene3D" id="3.30.450.20">
    <property type="entry name" value="PAS domain"/>
    <property type="match status" value="1"/>
</dbReference>
<dbReference type="CDD" id="cd06225">
    <property type="entry name" value="HAMP"/>
    <property type="match status" value="1"/>
</dbReference>
<dbReference type="GO" id="GO:0005886">
    <property type="term" value="C:plasma membrane"/>
    <property type="evidence" value="ECO:0007669"/>
    <property type="project" value="TreeGrafter"/>
</dbReference>
<keyword evidence="4" id="KW-0472">Membrane</keyword>
<evidence type="ECO:0000259" key="5">
    <source>
        <dbReference type="PROSITE" id="PS50111"/>
    </source>
</evidence>
<gene>
    <name evidence="7" type="ORF">EV215_1821</name>
</gene>
<dbReference type="SMART" id="SM00283">
    <property type="entry name" value="MA"/>
    <property type="match status" value="1"/>
</dbReference>
<dbReference type="Pfam" id="PF00015">
    <property type="entry name" value="MCPsignal"/>
    <property type="match status" value="1"/>
</dbReference>
<dbReference type="GO" id="GO:0004888">
    <property type="term" value="F:transmembrane signaling receptor activity"/>
    <property type="evidence" value="ECO:0007669"/>
    <property type="project" value="InterPro"/>
</dbReference>
<dbReference type="GO" id="GO:0007165">
    <property type="term" value="P:signal transduction"/>
    <property type="evidence" value="ECO:0007669"/>
    <property type="project" value="UniProtKB-KW"/>
</dbReference>
<comment type="caution">
    <text evidence="7">The sequence shown here is derived from an EMBL/GenBank/DDBJ whole genome shotgun (WGS) entry which is preliminary data.</text>
</comment>